<dbReference type="Gene3D" id="2.40.30.40">
    <property type="entry name" value="Peptidase M42, domain 2"/>
    <property type="match status" value="1"/>
</dbReference>
<dbReference type="InterPro" id="IPR008007">
    <property type="entry name" value="Peptidase_M42"/>
</dbReference>
<dbReference type="SUPFAM" id="SSF53187">
    <property type="entry name" value="Zn-dependent exopeptidases"/>
    <property type="match status" value="1"/>
</dbReference>
<dbReference type="Proteomes" id="UP000184016">
    <property type="component" value="Unassembled WGS sequence"/>
</dbReference>
<feature type="binding site" evidence="8">
    <location>
        <position position="180"/>
    </location>
    <ligand>
        <name>Zn(2+)</name>
        <dbReference type="ChEBI" id="CHEBI:29105"/>
        <label>2</label>
    </ligand>
</feature>
<protein>
    <submittedName>
        <fullName evidence="9">Endoglucanase</fullName>
    </submittedName>
</protein>
<feature type="binding site" evidence="8">
    <location>
        <position position="180"/>
    </location>
    <ligand>
        <name>Zn(2+)</name>
        <dbReference type="ChEBI" id="CHEBI:29105"/>
        <label>1</label>
    </ligand>
</feature>
<feature type="binding site" evidence="8">
    <location>
        <position position="213"/>
    </location>
    <ligand>
        <name>Zn(2+)</name>
        <dbReference type="ChEBI" id="CHEBI:29105"/>
        <label>2</label>
    </ligand>
</feature>
<feature type="binding site" evidence="8">
    <location>
        <position position="323"/>
    </location>
    <ligand>
        <name>Zn(2+)</name>
        <dbReference type="ChEBI" id="CHEBI:29105"/>
        <label>2</label>
    </ligand>
</feature>
<sequence length="360" mass="38879">MSLDMLKVVQSLTEADGVPGFEKEVRSLMEQYLNPLSNRLIKDGMGGVVGEKVGQADGPRVLLAGHLDEIGMMVTYLTDEGFVKFQTLGGWWSQVMLSQRVTIHTRKGKLTGVIGSKPPHILKPEERKQAVDIKDLFIDLGVKNKAEAEELGVRPGDAIVPWSPFTRLGNGHFYCAKALDNRLGCATAVGVLDALQNTEHPNILYAGATVQEEVGLRGAVTLANEIQPDIAIALDVGIAGDTPGLTKSDALSKCGQGPLLVIFDASMIPNPVFRDFVLDTAAEVGIPCQVESISGGGTDAGRFHISGSGVPSVAIGYPTRYIHSHTSIYCHDDFEQGVKLCTELVKRLDKETVERIRNQY</sequence>
<dbReference type="PANTHER" id="PTHR32481:SF21">
    <property type="entry name" value="AMINOPEPTIDASE YSDC-RELATED"/>
    <property type="match status" value="1"/>
</dbReference>
<keyword evidence="10" id="KW-1185">Reference proteome</keyword>
<gene>
    <name evidence="9" type="ORF">SAMN05443507_106112</name>
</gene>
<dbReference type="STRING" id="1830138.SAMN05443507_106112"/>
<evidence type="ECO:0000256" key="1">
    <source>
        <dbReference type="ARBA" id="ARBA00006272"/>
    </source>
</evidence>
<dbReference type="InterPro" id="IPR051464">
    <property type="entry name" value="Peptidase_M42_aminopept"/>
</dbReference>
<dbReference type="SUPFAM" id="SSF101821">
    <property type="entry name" value="Aminopeptidase/glucanase lid domain"/>
    <property type="match status" value="1"/>
</dbReference>
<dbReference type="OrthoDB" id="9772053at2"/>
<evidence type="ECO:0000256" key="5">
    <source>
        <dbReference type="ARBA" id="ARBA00022801"/>
    </source>
</evidence>
<accession>A0A1M6NP52</accession>
<comment type="similarity">
    <text evidence="1 6">Belongs to the peptidase M42 family.</text>
</comment>
<feature type="binding site" evidence="8">
    <location>
        <position position="235"/>
    </location>
    <ligand>
        <name>Zn(2+)</name>
        <dbReference type="ChEBI" id="CHEBI:29105"/>
        <label>1</label>
    </ligand>
</feature>
<dbReference type="Gene3D" id="3.40.630.10">
    <property type="entry name" value="Zn peptidases"/>
    <property type="match status" value="1"/>
</dbReference>
<proteinExistence type="inferred from homology"/>
<keyword evidence="5" id="KW-0378">Hydrolase</keyword>
<evidence type="ECO:0000256" key="3">
    <source>
        <dbReference type="ARBA" id="ARBA00022670"/>
    </source>
</evidence>
<dbReference type="AlphaFoldDB" id="A0A1M6NP52"/>
<evidence type="ECO:0000313" key="9">
    <source>
        <dbReference type="EMBL" id="SHJ97396.1"/>
    </source>
</evidence>
<dbReference type="GO" id="GO:0004177">
    <property type="term" value="F:aminopeptidase activity"/>
    <property type="evidence" value="ECO:0007669"/>
    <property type="project" value="UniProtKB-UniRule"/>
</dbReference>
<evidence type="ECO:0000256" key="8">
    <source>
        <dbReference type="PIRSR" id="PIRSR001123-2"/>
    </source>
</evidence>
<feature type="active site" description="Proton acceptor" evidence="7">
    <location>
        <position position="212"/>
    </location>
</feature>
<dbReference type="PANTHER" id="PTHR32481">
    <property type="entry name" value="AMINOPEPTIDASE"/>
    <property type="match status" value="1"/>
</dbReference>
<evidence type="ECO:0000256" key="4">
    <source>
        <dbReference type="ARBA" id="ARBA00022723"/>
    </source>
</evidence>
<organism evidence="9 10">
    <name type="scientific">Alicyclobacillus tolerans</name>
    <dbReference type="NCBI Taxonomy" id="90970"/>
    <lineage>
        <taxon>Bacteria</taxon>
        <taxon>Bacillati</taxon>
        <taxon>Bacillota</taxon>
        <taxon>Bacilli</taxon>
        <taxon>Bacillales</taxon>
        <taxon>Alicyclobacillaceae</taxon>
        <taxon>Alicyclobacillus</taxon>
    </lineage>
</organism>
<dbReference type="GO" id="GO:0046872">
    <property type="term" value="F:metal ion binding"/>
    <property type="evidence" value="ECO:0007669"/>
    <property type="project" value="UniProtKB-UniRule"/>
</dbReference>
<dbReference type="Pfam" id="PF05343">
    <property type="entry name" value="Peptidase_M42"/>
    <property type="match status" value="1"/>
</dbReference>
<keyword evidence="3" id="KW-0645">Protease</keyword>
<dbReference type="PIRSF" id="PIRSF001123">
    <property type="entry name" value="PepA_GA"/>
    <property type="match status" value="1"/>
</dbReference>
<evidence type="ECO:0000256" key="7">
    <source>
        <dbReference type="PIRSR" id="PIRSR001123-1"/>
    </source>
</evidence>
<keyword evidence="4 8" id="KW-0479">Metal-binding</keyword>
<dbReference type="EMBL" id="FRAF01000006">
    <property type="protein sequence ID" value="SHJ97396.1"/>
    <property type="molecule type" value="Genomic_DNA"/>
</dbReference>
<keyword evidence="2" id="KW-0031">Aminopeptidase</keyword>
<evidence type="ECO:0000313" key="10">
    <source>
        <dbReference type="Proteomes" id="UP000184016"/>
    </source>
</evidence>
<comment type="cofactor">
    <cofactor evidence="8">
        <name>a divalent metal cation</name>
        <dbReference type="ChEBI" id="CHEBI:60240"/>
    </cofactor>
    <text evidence="8">Binds 2 divalent metal cations per subunit.</text>
</comment>
<dbReference type="GO" id="GO:0006508">
    <property type="term" value="P:proteolysis"/>
    <property type="evidence" value="ECO:0007669"/>
    <property type="project" value="UniProtKB-KW"/>
</dbReference>
<reference evidence="10" key="1">
    <citation type="submission" date="2016-11" db="EMBL/GenBank/DDBJ databases">
        <authorList>
            <person name="Varghese N."/>
            <person name="Submissions S."/>
        </authorList>
    </citation>
    <scope>NUCLEOTIDE SEQUENCE [LARGE SCALE GENOMIC DNA]</scope>
    <source>
        <strain evidence="10">USBA-503</strain>
    </source>
</reference>
<evidence type="ECO:0000256" key="2">
    <source>
        <dbReference type="ARBA" id="ARBA00022438"/>
    </source>
</evidence>
<dbReference type="CDD" id="cd05656">
    <property type="entry name" value="M42_Frv"/>
    <property type="match status" value="1"/>
</dbReference>
<dbReference type="RefSeq" id="WP_072873454.1">
    <property type="nucleotide sequence ID" value="NZ_FRAF01000006.1"/>
</dbReference>
<dbReference type="InterPro" id="IPR023367">
    <property type="entry name" value="Peptidase_M42_dom2"/>
</dbReference>
<evidence type="ECO:0000256" key="6">
    <source>
        <dbReference type="PIRNR" id="PIRNR001123"/>
    </source>
</evidence>
<feature type="binding site" evidence="8">
    <location>
        <position position="66"/>
    </location>
    <ligand>
        <name>Zn(2+)</name>
        <dbReference type="ChEBI" id="CHEBI:29105"/>
        <label>1</label>
    </ligand>
</feature>
<name>A0A1M6NP52_9BACL</name>